<reference evidence="1 2" key="1">
    <citation type="submission" date="2020-08" db="EMBL/GenBank/DDBJ databases">
        <title>Genome public.</title>
        <authorList>
            <person name="Liu C."/>
            <person name="Sun Q."/>
        </authorList>
    </citation>
    <scope>NUCLEOTIDE SEQUENCE [LARGE SCALE GENOMIC DNA]</scope>
    <source>
        <strain evidence="1 2">NSJ-9</strain>
    </source>
</reference>
<dbReference type="InterPro" id="IPR010181">
    <property type="entry name" value="CGCAxxGCC_motif"/>
</dbReference>
<accession>A0ABR7GHS0</accession>
<dbReference type="RefSeq" id="WP_118281724.1">
    <property type="nucleotide sequence ID" value="NZ_JACOPG010000003.1"/>
</dbReference>
<gene>
    <name evidence="1" type="ORF">H8R94_09500</name>
</gene>
<dbReference type="Proteomes" id="UP000643810">
    <property type="component" value="Unassembled WGS sequence"/>
</dbReference>
<comment type="caution">
    <text evidence="1">The sequence shown here is derived from an EMBL/GenBank/DDBJ whole genome shotgun (WGS) entry which is preliminary data.</text>
</comment>
<dbReference type="Pfam" id="PF09719">
    <property type="entry name" value="C_GCAxxG_C_C"/>
    <property type="match status" value="1"/>
</dbReference>
<organism evidence="1 2">
    <name type="scientific">Roseburia lenta</name>
    <dbReference type="NCBI Taxonomy" id="2763061"/>
    <lineage>
        <taxon>Bacteria</taxon>
        <taxon>Bacillati</taxon>
        <taxon>Bacillota</taxon>
        <taxon>Clostridia</taxon>
        <taxon>Lachnospirales</taxon>
        <taxon>Lachnospiraceae</taxon>
        <taxon>Roseburia</taxon>
    </lineage>
</organism>
<sequence length="131" mass="14156">MNQHVDKAMELRNEMPMVNNCAQTIMRVYADELGMNEEQAAAIGCNFGGGMKCGGTCGAITSGLMVLGAMGIDSPKVVGEYRKRMAGMHDGLTDCAALLQENARKGGEKKVHCDNMIKESIELIDELTENK</sequence>
<protein>
    <submittedName>
        <fullName evidence="1">C_GCAxxG_C_C family protein</fullName>
    </submittedName>
</protein>
<dbReference type="EMBL" id="JACOPG010000003">
    <property type="protein sequence ID" value="MBC5686833.1"/>
    <property type="molecule type" value="Genomic_DNA"/>
</dbReference>
<proteinExistence type="predicted"/>
<evidence type="ECO:0000313" key="1">
    <source>
        <dbReference type="EMBL" id="MBC5686833.1"/>
    </source>
</evidence>
<keyword evidence="2" id="KW-1185">Reference proteome</keyword>
<evidence type="ECO:0000313" key="2">
    <source>
        <dbReference type="Proteomes" id="UP000643810"/>
    </source>
</evidence>
<name>A0ABR7GHS0_9FIRM</name>